<dbReference type="Gene3D" id="3.40.630.30">
    <property type="match status" value="1"/>
</dbReference>
<evidence type="ECO:0000256" key="4">
    <source>
        <dbReference type="ARBA" id="ARBA00023315"/>
    </source>
</evidence>
<dbReference type="Proteomes" id="UP000316770">
    <property type="component" value="Chromosome"/>
</dbReference>
<dbReference type="EMBL" id="CP036318">
    <property type="protein sequence ID" value="QDV58281.1"/>
    <property type="molecule type" value="Genomic_DNA"/>
</dbReference>
<accession>A0A518IYW7</accession>
<evidence type="ECO:0000256" key="2">
    <source>
        <dbReference type="ARBA" id="ARBA00022649"/>
    </source>
</evidence>
<gene>
    <name evidence="7" type="ORF">Mal33_42990</name>
</gene>
<name>A0A518IYW7_9BACT</name>
<keyword evidence="8" id="KW-1185">Reference proteome</keyword>
<keyword evidence="2" id="KW-1277">Toxin-antitoxin system</keyword>
<feature type="domain" description="N-acetyltransferase" evidence="6">
    <location>
        <begin position="1"/>
        <end position="161"/>
    </location>
</feature>
<dbReference type="SUPFAM" id="SSF55729">
    <property type="entry name" value="Acyl-CoA N-acyltransferases (Nat)"/>
    <property type="match status" value="1"/>
</dbReference>
<organism evidence="7 8">
    <name type="scientific">Rosistilla oblonga</name>
    <dbReference type="NCBI Taxonomy" id="2527990"/>
    <lineage>
        <taxon>Bacteria</taxon>
        <taxon>Pseudomonadati</taxon>
        <taxon>Planctomycetota</taxon>
        <taxon>Planctomycetia</taxon>
        <taxon>Pirellulales</taxon>
        <taxon>Pirellulaceae</taxon>
        <taxon>Rosistilla</taxon>
    </lineage>
</organism>
<comment type="catalytic activity">
    <reaction evidence="5">
        <text>glycyl-tRNA(Gly) + acetyl-CoA = N-acetylglycyl-tRNA(Gly) + CoA + H(+)</text>
        <dbReference type="Rhea" id="RHEA:81867"/>
        <dbReference type="Rhea" id="RHEA-COMP:9683"/>
        <dbReference type="Rhea" id="RHEA-COMP:19766"/>
        <dbReference type="ChEBI" id="CHEBI:15378"/>
        <dbReference type="ChEBI" id="CHEBI:57287"/>
        <dbReference type="ChEBI" id="CHEBI:57288"/>
        <dbReference type="ChEBI" id="CHEBI:78522"/>
        <dbReference type="ChEBI" id="CHEBI:232036"/>
    </reaction>
</comment>
<dbReference type="GO" id="GO:0016747">
    <property type="term" value="F:acyltransferase activity, transferring groups other than amino-acyl groups"/>
    <property type="evidence" value="ECO:0007669"/>
    <property type="project" value="InterPro"/>
</dbReference>
<sequence length="161" mass="17993">MTRFRIDRLVKQNRSDFDCGNEALNEYLRRHAGQDQRRRCAVCFLAIENATDRIAGYYTLASGSVDLDRLPADVAKRLPRYPATPVIKIGRLAVAMAFQGTGLARALLADAYKRVLELDVGAFALAVDAIDDDAEAFYQHHGFLKLQSRTIGERLLLLPIV</sequence>
<evidence type="ECO:0000313" key="8">
    <source>
        <dbReference type="Proteomes" id="UP000316770"/>
    </source>
</evidence>
<keyword evidence="3 7" id="KW-0808">Transferase</keyword>
<protein>
    <submittedName>
        <fullName evidence="7">Acetyltransferase (GNAT) family protein</fullName>
    </submittedName>
</protein>
<evidence type="ECO:0000259" key="6">
    <source>
        <dbReference type="PROSITE" id="PS51186"/>
    </source>
</evidence>
<dbReference type="InterPro" id="IPR016181">
    <property type="entry name" value="Acyl_CoA_acyltransferase"/>
</dbReference>
<reference evidence="7 8" key="1">
    <citation type="submission" date="2019-02" db="EMBL/GenBank/DDBJ databases">
        <title>Deep-cultivation of Planctomycetes and their phenomic and genomic characterization uncovers novel biology.</title>
        <authorList>
            <person name="Wiegand S."/>
            <person name="Jogler M."/>
            <person name="Boedeker C."/>
            <person name="Pinto D."/>
            <person name="Vollmers J."/>
            <person name="Rivas-Marin E."/>
            <person name="Kohn T."/>
            <person name="Peeters S.H."/>
            <person name="Heuer A."/>
            <person name="Rast P."/>
            <person name="Oberbeckmann S."/>
            <person name="Bunk B."/>
            <person name="Jeske O."/>
            <person name="Meyerdierks A."/>
            <person name="Storesund J.E."/>
            <person name="Kallscheuer N."/>
            <person name="Luecker S."/>
            <person name="Lage O.M."/>
            <person name="Pohl T."/>
            <person name="Merkel B.J."/>
            <person name="Hornburger P."/>
            <person name="Mueller R.-W."/>
            <person name="Bruemmer F."/>
            <person name="Labrenz M."/>
            <person name="Spormann A.M."/>
            <person name="Op den Camp H."/>
            <person name="Overmann J."/>
            <person name="Amann R."/>
            <person name="Jetten M.S.M."/>
            <person name="Mascher T."/>
            <person name="Medema M.H."/>
            <person name="Devos D.P."/>
            <person name="Kaster A.-K."/>
            <person name="Ovreas L."/>
            <person name="Rohde M."/>
            <person name="Galperin M.Y."/>
            <person name="Jogler C."/>
        </authorList>
    </citation>
    <scope>NUCLEOTIDE SEQUENCE [LARGE SCALE GENOMIC DNA]</scope>
    <source>
        <strain evidence="7 8">Mal33</strain>
    </source>
</reference>
<dbReference type="RefSeq" id="WP_145288499.1">
    <property type="nucleotide sequence ID" value="NZ_CP036318.1"/>
</dbReference>
<evidence type="ECO:0000256" key="3">
    <source>
        <dbReference type="ARBA" id="ARBA00022679"/>
    </source>
</evidence>
<evidence type="ECO:0000313" key="7">
    <source>
        <dbReference type="EMBL" id="QDV58281.1"/>
    </source>
</evidence>
<dbReference type="Pfam" id="PF00583">
    <property type="entry name" value="Acetyltransf_1"/>
    <property type="match status" value="1"/>
</dbReference>
<dbReference type="PANTHER" id="PTHR36449">
    <property type="entry name" value="ACETYLTRANSFERASE-RELATED"/>
    <property type="match status" value="1"/>
</dbReference>
<evidence type="ECO:0000256" key="5">
    <source>
        <dbReference type="ARBA" id="ARBA00049880"/>
    </source>
</evidence>
<dbReference type="InterPro" id="IPR000182">
    <property type="entry name" value="GNAT_dom"/>
</dbReference>
<evidence type="ECO:0000256" key="1">
    <source>
        <dbReference type="ARBA" id="ARBA00022491"/>
    </source>
</evidence>
<dbReference type="PROSITE" id="PS51186">
    <property type="entry name" value="GNAT"/>
    <property type="match status" value="1"/>
</dbReference>
<keyword evidence="4" id="KW-0012">Acyltransferase</keyword>
<proteinExistence type="predicted"/>
<dbReference type="AlphaFoldDB" id="A0A518IYW7"/>
<dbReference type="PANTHER" id="PTHR36449:SF1">
    <property type="entry name" value="ACETYLTRANSFERASE"/>
    <property type="match status" value="1"/>
</dbReference>
<keyword evidence="1" id="KW-0678">Repressor</keyword>